<evidence type="ECO:0000256" key="5">
    <source>
        <dbReference type="ARBA" id="ARBA00022723"/>
    </source>
</evidence>
<keyword evidence="4" id="KW-0645">Protease</keyword>
<dbReference type="InterPro" id="IPR024079">
    <property type="entry name" value="MetalloPept_cat_dom_sf"/>
</dbReference>
<keyword evidence="7" id="KW-0862">Zinc</keyword>
<evidence type="ECO:0000313" key="11">
    <source>
        <dbReference type="EMBL" id="GFG29216.1"/>
    </source>
</evidence>
<keyword evidence="6" id="KW-0378">Hydrolase</keyword>
<evidence type="ECO:0000256" key="8">
    <source>
        <dbReference type="ARBA" id="ARBA00023049"/>
    </source>
</evidence>
<dbReference type="Gene3D" id="1.10.1380.10">
    <property type="entry name" value="Neutral endopeptidase , domain2"/>
    <property type="match status" value="1"/>
</dbReference>
<dbReference type="GO" id="GO:0046872">
    <property type="term" value="F:metal ion binding"/>
    <property type="evidence" value="ECO:0007669"/>
    <property type="project" value="UniProtKB-KW"/>
</dbReference>
<dbReference type="GO" id="GO:0005886">
    <property type="term" value="C:plasma membrane"/>
    <property type="evidence" value="ECO:0007669"/>
    <property type="project" value="UniProtKB-SubCell"/>
</dbReference>
<comment type="cofactor">
    <cofactor evidence="1">
        <name>Zn(2+)</name>
        <dbReference type="ChEBI" id="CHEBI:29105"/>
    </cofactor>
</comment>
<protein>
    <recommendedName>
        <fullName evidence="13">Peptidase M13 C-terminal domain-containing protein</fullName>
    </recommendedName>
</protein>
<feature type="domain" description="Peptidase M13 C-terminal" evidence="9">
    <location>
        <begin position="614"/>
        <end position="818"/>
    </location>
</feature>
<proteinExistence type="inferred from homology"/>
<comment type="similarity">
    <text evidence="3">Belongs to the peptidase M13 family.</text>
</comment>
<feature type="domain" description="Peptidase M13 N-terminal" evidence="10">
    <location>
        <begin position="139"/>
        <end position="555"/>
    </location>
</feature>
<evidence type="ECO:0000256" key="4">
    <source>
        <dbReference type="ARBA" id="ARBA00022670"/>
    </source>
</evidence>
<dbReference type="InterPro" id="IPR000718">
    <property type="entry name" value="Peptidase_M13"/>
</dbReference>
<dbReference type="InParanoid" id="A0A6L2PA64"/>
<sequence length="821" mass="93355">MPQLAADSTLALEEAVEDSAFPVDSVAGSQCSGQFVPVSARSSLNILPVKLSFLSFFVPISSAETERTWVPLEEVSCSLSWRQHGTWVCAVLLDHPLGISPKTSAFRESVSEFLHRELTCNVPILAQRLLSAIDKEANPCDDFYQFACGSWMHEHIPDKTQMRVSQFTQTRKMIGTDIQDILESKVETDDPLPVRQVRELYKACTATDDIENLSVSPLTEVLEMVGLPTALPSDNRTGNFSLTKTLALMQYHLKISDVIVTVGFVAHPQNKSRKMLLLYPPAVRNALLSRHTDSIVGPDPQYFADRKKRSASEYVEHEIRYRSIVMETFESARNSTQRLDISTFRVAALKTLVLEAKIAGGLTYPPSNTVMTISELQNETDIYLHSLKLENMRNKIDWELFIQTLLKDVEDLPEDLWNPLLVYDTTYFQHLAAILANTKTESLQRLIWWKVVDNLIVYSTEALRSLKYIKHEDHKMFSRTEECLLLIEKAMPLAVSYKVATQPKMNSTKQRVEEMMADIQVAFAALVRRAEWMDEVTRNHAIRKLRAMGLIIAYPDFFVQPSYVEEVYSDVTIARGEYLKSVVSIFTADAKRALKLLDTAPDFRDLIRNPFLVNAFNLVQENVIVIPIGILHTPLYGLGLEVMNYATIGTILGHELTHGFDNNGRQYDKDGRKRNWWSNSTSDEFVTRQECFVRQYKNYTVRGRAVSRPVDGVWTLGENIADNGGIRESIRAYRKYTLRKGPEQKLPGLEKFTHAQLFFLTFANMWCTANTEMADVQLLNDVHSPSKYRVIGTLSNMEEFSEAWQCPAGSPMNPNQKCVLW</sequence>
<evidence type="ECO:0008006" key="13">
    <source>
        <dbReference type="Google" id="ProtNLM"/>
    </source>
</evidence>
<dbReference type="InterPro" id="IPR008753">
    <property type="entry name" value="Peptidase_M13_N"/>
</dbReference>
<reference evidence="12" key="1">
    <citation type="submission" date="2020-01" db="EMBL/GenBank/DDBJ databases">
        <title>Draft genome sequence of the Termite Coptotermes fromosanus.</title>
        <authorList>
            <person name="Itakura S."/>
            <person name="Yosikawa Y."/>
            <person name="Umezawa K."/>
        </authorList>
    </citation>
    <scope>NUCLEOTIDE SEQUENCE [LARGE SCALE GENOMIC DNA]</scope>
</reference>
<dbReference type="GO" id="GO:0016485">
    <property type="term" value="P:protein processing"/>
    <property type="evidence" value="ECO:0007669"/>
    <property type="project" value="TreeGrafter"/>
</dbReference>
<evidence type="ECO:0000259" key="10">
    <source>
        <dbReference type="Pfam" id="PF05649"/>
    </source>
</evidence>
<evidence type="ECO:0000256" key="2">
    <source>
        <dbReference type="ARBA" id="ARBA00004401"/>
    </source>
</evidence>
<evidence type="ECO:0000256" key="3">
    <source>
        <dbReference type="ARBA" id="ARBA00007357"/>
    </source>
</evidence>
<comment type="caution">
    <text evidence="11">The sequence shown here is derived from an EMBL/GenBank/DDBJ whole genome shotgun (WGS) entry which is preliminary data.</text>
</comment>
<dbReference type="PANTHER" id="PTHR11733">
    <property type="entry name" value="ZINC METALLOPROTEASE FAMILY M13 NEPRILYSIN-RELATED"/>
    <property type="match status" value="1"/>
</dbReference>
<evidence type="ECO:0000256" key="1">
    <source>
        <dbReference type="ARBA" id="ARBA00001947"/>
    </source>
</evidence>
<accession>A0A6L2PA64</accession>
<dbReference type="PRINTS" id="PR00786">
    <property type="entry name" value="NEPRILYSIN"/>
</dbReference>
<dbReference type="EMBL" id="BLKM01000120">
    <property type="protein sequence ID" value="GFG29216.1"/>
    <property type="molecule type" value="Genomic_DNA"/>
</dbReference>
<dbReference type="AlphaFoldDB" id="A0A6L2PA64"/>
<keyword evidence="5" id="KW-0479">Metal-binding</keyword>
<name>A0A6L2PA64_COPFO</name>
<organism evidence="11 12">
    <name type="scientific">Coptotermes formosanus</name>
    <name type="common">Formosan subterranean termite</name>
    <dbReference type="NCBI Taxonomy" id="36987"/>
    <lineage>
        <taxon>Eukaryota</taxon>
        <taxon>Metazoa</taxon>
        <taxon>Ecdysozoa</taxon>
        <taxon>Arthropoda</taxon>
        <taxon>Hexapoda</taxon>
        <taxon>Insecta</taxon>
        <taxon>Pterygota</taxon>
        <taxon>Neoptera</taxon>
        <taxon>Polyneoptera</taxon>
        <taxon>Dictyoptera</taxon>
        <taxon>Blattodea</taxon>
        <taxon>Blattoidea</taxon>
        <taxon>Termitoidae</taxon>
        <taxon>Rhinotermitidae</taxon>
        <taxon>Coptotermes</taxon>
    </lineage>
</organism>
<keyword evidence="8" id="KW-0482">Metalloprotease</keyword>
<dbReference type="CDD" id="cd08662">
    <property type="entry name" value="M13"/>
    <property type="match status" value="1"/>
</dbReference>
<dbReference type="PROSITE" id="PS51885">
    <property type="entry name" value="NEPRILYSIN"/>
    <property type="match status" value="1"/>
</dbReference>
<gene>
    <name evidence="11" type="ORF">Cfor_09736</name>
</gene>
<evidence type="ECO:0000256" key="6">
    <source>
        <dbReference type="ARBA" id="ARBA00022801"/>
    </source>
</evidence>
<dbReference type="InterPro" id="IPR042089">
    <property type="entry name" value="Peptidase_M13_dom_2"/>
</dbReference>
<dbReference type="Pfam" id="PF01431">
    <property type="entry name" value="Peptidase_M13"/>
    <property type="match status" value="1"/>
</dbReference>
<evidence type="ECO:0000256" key="7">
    <source>
        <dbReference type="ARBA" id="ARBA00022833"/>
    </source>
</evidence>
<dbReference type="Proteomes" id="UP000502823">
    <property type="component" value="Unassembled WGS sequence"/>
</dbReference>
<dbReference type="SUPFAM" id="SSF55486">
    <property type="entry name" value="Metalloproteases ('zincins'), catalytic domain"/>
    <property type="match status" value="1"/>
</dbReference>
<dbReference type="InterPro" id="IPR018497">
    <property type="entry name" value="Peptidase_M13_C"/>
</dbReference>
<keyword evidence="12" id="KW-1185">Reference proteome</keyword>
<dbReference type="PANTHER" id="PTHR11733:SF240">
    <property type="entry name" value="GH14155P-RELATED"/>
    <property type="match status" value="1"/>
</dbReference>
<evidence type="ECO:0000259" key="9">
    <source>
        <dbReference type="Pfam" id="PF01431"/>
    </source>
</evidence>
<dbReference type="Gene3D" id="3.40.390.10">
    <property type="entry name" value="Collagenase (Catalytic Domain)"/>
    <property type="match status" value="1"/>
</dbReference>
<dbReference type="Pfam" id="PF05649">
    <property type="entry name" value="Peptidase_M13_N"/>
    <property type="match status" value="1"/>
</dbReference>
<comment type="subcellular location">
    <subcellularLocation>
        <location evidence="2">Cell membrane</location>
        <topology evidence="2">Single-pass type II membrane protein</topology>
    </subcellularLocation>
</comment>
<dbReference type="OrthoDB" id="6475849at2759"/>
<evidence type="ECO:0000313" key="12">
    <source>
        <dbReference type="Proteomes" id="UP000502823"/>
    </source>
</evidence>
<dbReference type="GO" id="GO:0004222">
    <property type="term" value="F:metalloendopeptidase activity"/>
    <property type="evidence" value="ECO:0007669"/>
    <property type="project" value="InterPro"/>
</dbReference>